<evidence type="ECO:0000259" key="2">
    <source>
        <dbReference type="PROSITE" id="PS50883"/>
    </source>
</evidence>
<accession>A0A3B0S3P9</accession>
<protein>
    <submittedName>
        <fullName evidence="3">Diguanylate cyclase/phosphodiesterase (GGDEF &amp; EAL domains) with PAS/PAC sensor(S)</fullName>
    </submittedName>
</protein>
<reference evidence="3" key="1">
    <citation type="submission" date="2018-06" db="EMBL/GenBank/DDBJ databases">
        <authorList>
            <person name="Zhirakovskaya E."/>
        </authorList>
    </citation>
    <scope>NUCLEOTIDE SEQUENCE</scope>
</reference>
<feature type="domain" description="EAL" evidence="2">
    <location>
        <begin position="387"/>
        <end position="642"/>
    </location>
</feature>
<dbReference type="GO" id="GO:0071111">
    <property type="term" value="F:cyclic-guanylate-specific phosphodiesterase activity"/>
    <property type="evidence" value="ECO:0007669"/>
    <property type="project" value="InterPro"/>
</dbReference>
<sequence length="727" mass="76101">MIGIVGAGMSDAAAWGAPAFDLGRGAIAGAFIVAAAFLAGYAAIRRSGIAVCALLMVAGAAALEFSWLGFFSAMPSEIAVLIMGLFAAAAIIFLLATIGAAKYNPLLGGLMFTAALVIAGMGVINFFDRIELAPIMRLAVLGVGAFAVLLAVSQAVRGDIGARLILPGIALAMAAPLLGPLGGIETGAFALAPHGLFTLGVIAASLVALTESAPPRVAEFAGESFHGFSASDDASPAIAPPKNERMEIVLDSSLARVLDYSGVAIWDWSPDLIDQTETLPSLLGADSTAPFTPDALCNFIAKDDLQRFKDEVLTPIDGPFDVALNLFDGRKIRLRGARAAREETGTLERIVAFIETASPIFKPSKNNGVDGKTLQNATKAAIIPAAGGSLADKLGEALDKGDIVAAFQPIVALKDKKTVGYEALARWRDQKDGAHEGPETFVRAADAAGKGAMLAKIMLEEAATFLADKIKTGKGAPPFVAMNVSWLQMRNPDFVGLVGETIKKYKLPKDALVIELTEGDAVEGEAAADIFSAYKKAGAALAFDDFGAGFSCLTNLRKYDFDYLKIDKSFTDDLSGGGDGVKIINSLAALGKDLGLKVIVEGVESDKAVAAATKLGLELAQGYALGKPVETARKTAKLADDKRAVVKAGDVKIGDAKMAATQADKKSAPTKDDKKLKAAADDYMKADKTDKSAEQKETVLAKMADETAALEEKKTARWMPWRRGELR</sequence>
<dbReference type="CDD" id="cd01948">
    <property type="entry name" value="EAL"/>
    <property type="match status" value="1"/>
</dbReference>
<keyword evidence="1" id="KW-0812">Transmembrane</keyword>
<dbReference type="Pfam" id="PF00563">
    <property type="entry name" value="EAL"/>
    <property type="match status" value="1"/>
</dbReference>
<feature type="transmembrane region" description="Helical" evidence="1">
    <location>
        <begin position="133"/>
        <end position="152"/>
    </location>
</feature>
<dbReference type="PANTHER" id="PTHR33121:SF70">
    <property type="entry name" value="SIGNALING PROTEIN YKOW"/>
    <property type="match status" value="1"/>
</dbReference>
<proteinExistence type="predicted"/>
<dbReference type="SMART" id="SM00052">
    <property type="entry name" value="EAL"/>
    <property type="match status" value="1"/>
</dbReference>
<gene>
    <name evidence="3" type="ORF">MNBD_ALPHA05-678</name>
</gene>
<feature type="transmembrane region" description="Helical" evidence="1">
    <location>
        <begin position="78"/>
        <end position="99"/>
    </location>
</feature>
<dbReference type="AlphaFoldDB" id="A0A3B0S3P9"/>
<dbReference type="InterPro" id="IPR001633">
    <property type="entry name" value="EAL_dom"/>
</dbReference>
<feature type="transmembrane region" description="Helical" evidence="1">
    <location>
        <begin position="51"/>
        <end position="72"/>
    </location>
</feature>
<dbReference type="EMBL" id="UOEH01000314">
    <property type="protein sequence ID" value="VAW00621.1"/>
    <property type="molecule type" value="Genomic_DNA"/>
</dbReference>
<evidence type="ECO:0000313" key="3">
    <source>
        <dbReference type="EMBL" id="VAW00621.1"/>
    </source>
</evidence>
<feature type="transmembrane region" description="Helical" evidence="1">
    <location>
        <begin position="106"/>
        <end position="127"/>
    </location>
</feature>
<keyword evidence="1" id="KW-1133">Transmembrane helix</keyword>
<feature type="transmembrane region" description="Helical" evidence="1">
    <location>
        <begin position="164"/>
        <end position="182"/>
    </location>
</feature>
<dbReference type="Gene3D" id="3.20.20.450">
    <property type="entry name" value="EAL domain"/>
    <property type="match status" value="1"/>
</dbReference>
<feature type="transmembrane region" description="Helical" evidence="1">
    <location>
        <begin position="188"/>
        <end position="209"/>
    </location>
</feature>
<dbReference type="InterPro" id="IPR035919">
    <property type="entry name" value="EAL_sf"/>
</dbReference>
<dbReference type="PROSITE" id="PS50883">
    <property type="entry name" value="EAL"/>
    <property type="match status" value="1"/>
</dbReference>
<organism evidence="3">
    <name type="scientific">hydrothermal vent metagenome</name>
    <dbReference type="NCBI Taxonomy" id="652676"/>
    <lineage>
        <taxon>unclassified sequences</taxon>
        <taxon>metagenomes</taxon>
        <taxon>ecological metagenomes</taxon>
    </lineage>
</organism>
<feature type="transmembrane region" description="Helical" evidence="1">
    <location>
        <begin position="26"/>
        <end position="44"/>
    </location>
</feature>
<evidence type="ECO:0000256" key="1">
    <source>
        <dbReference type="SAM" id="Phobius"/>
    </source>
</evidence>
<dbReference type="InterPro" id="IPR050706">
    <property type="entry name" value="Cyclic-di-GMP_PDE-like"/>
</dbReference>
<dbReference type="PANTHER" id="PTHR33121">
    <property type="entry name" value="CYCLIC DI-GMP PHOSPHODIESTERASE PDEF"/>
    <property type="match status" value="1"/>
</dbReference>
<keyword evidence="1" id="KW-0472">Membrane</keyword>
<dbReference type="SUPFAM" id="SSF141868">
    <property type="entry name" value="EAL domain-like"/>
    <property type="match status" value="1"/>
</dbReference>
<name>A0A3B0S3P9_9ZZZZ</name>